<comment type="caution">
    <text evidence="3">The sequence shown here is derived from an EMBL/GenBank/DDBJ whole genome shotgun (WGS) entry which is preliminary data.</text>
</comment>
<feature type="transmembrane region" description="Helical" evidence="1">
    <location>
        <begin position="68"/>
        <end position="88"/>
    </location>
</feature>
<dbReference type="InterPro" id="IPR000620">
    <property type="entry name" value="EamA_dom"/>
</dbReference>
<dbReference type="OrthoDB" id="156473at2157"/>
<dbReference type="EMBL" id="BMPF01000002">
    <property type="protein sequence ID" value="GGL30423.1"/>
    <property type="molecule type" value="Genomic_DNA"/>
</dbReference>
<accession>A0A830EU65</accession>
<dbReference type="GO" id="GO:0016020">
    <property type="term" value="C:membrane"/>
    <property type="evidence" value="ECO:0007669"/>
    <property type="project" value="InterPro"/>
</dbReference>
<evidence type="ECO:0000313" key="3">
    <source>
        <dbReference type="EMBL" id="GGL30423.1"/>
    </source>
</evidence>
<feature type="transmembrane region" description="Helical" evidence="1">
    <location>
        <begin position="6"/>
        <end position="25"/>
    </location>
</feature>
<dbReference type="InterPro" id="IPR037185">
    <property type="entry name" value="EmrE-like"/>
</dbReference>
<dbReference type="Proteomes" id="UP000628840">
    <property type="component" value="Unassembled WGS sequence"/>
</dbReference>
<protein>
    <recommendedName>
        <fullName evidence="2">EamA domain-containing protein</fullName>
    </recommendedName>
</protein>
<dbReference type="Pfam" id="PF00892">
    <property type="entry name" value="EamA"/>
    <property type="match status" value="1"/>
</dbReference>
<dbReference type="RefSeq" id="WP_188880546.1">
    <property type="nucleotide sequence ID" value="NZ_BMPF01000002.1"/>
</dbReference>
<dbReference type="AlphaFoldDB" id="A0A830EU65"/>
<evidence type="ECO:0000259" key="2">
    <source>
        <dbReference type="Pfam" id="PF00892"/>
    </source>
</evidence>
<dbReference type="Gene3D" id="1.10.3730.20">
    <property type="match status" value="1"/>
</dbReference>
<name>A0A830EU65_9EURY</name>
<sequence>MNYVKWAFVALAGYTFVAPLMKVATAPGGIPATVAALVANTVLVVASVGVVLYSGIPVLEYATHPRMLYVLAAGVCLAVGILAYYEALSRGPVSVVVPVFGMFLVTSSLVSVLWLGDDLTLRKVAGIGFAIAAVYLTAGPRA</sequence>
<evidence type="ECO:0000313" key="4">
    <source>
        <dbReference type="Proteomes" id="UP000628840"/>
    </source>
</evidence>
<keyword evidence="4" id="KW-1185">Reference proteome</keyword>
<proteinExistence type="predicted"/>
<gene>
    <name evidence="3" type="ORF">GCM10009037_12650</name>
</gene>
<keyword evidence="1" id="KW-0812">Transmembrane</keyword>
<evidence type="ECO:0000256" key="1">
    <source>
        <dbReference type="SAM" id="Phobius"/>
    </source>
</evidence>
<feature type="domain" description="EamA" evidence="2">
    <location>
        <begin position="4"/>
        <end position="137"/>
    </location>
</feature>
<feature type="transmembrane region" description="Helical" evidence="1">
    <location>
        <begin position="95"/>
        <end position="115"/>
    </location>
</feature>
<organism evidence="3 4">
    <name type="scientific">Halarchaeum grantii</name>
    <dbReference type="NCBI Taxonomy" id="1193105"/>
    <lineage>
        <taxon>Archaea</taxon>
        <taxon>Methanobacteriati</taxon>
        <taxon>Methanobacteriota</taxon>
        <taxon>Stenosarchaea group</taxon>
        <taxon>Halobacteria</taxon>
        <taxon>Halobacteriales</taxon>
        <taxon>Halobacteriaceae</taxon>
    </lineage>
</organism>
<feature type="transmembrane region" description="Helical" evidence="1">
    <location>
        <begin position="32"/>
        <end position="56"/>
    </location>
</feature>
<reference evidence="3 4" key="1">
    <citation type="journal article" date="2019" name="Int. J. Syst. Evol. Microbiol.">
        <title>The Global Catalogue of Microorganisms (GCM) 10K type strain sequencing project: providing services to taxonomists for standard genome sequencing and annotation.</title>
        <authorList>
            <consortium name="The Broad Institute Genomics Platform"/>
            <consortium name="The Broad Institute Genome Sequencing Center for Infectious Disease"/>
            <person name="Wu L."/>
            <person name="Ma J."/>
        </authorList>
    </citation>
    <scope>NUCLEOTIDE SEQUENCE [LARGE SCALE GENOMIC DNA]</scope>
    <source>
        <strain evidence="3 4">JCM 19585</strain>
    </source>
</reference>
<dbReference type="SUPFAM" id="SSF103481">
    <property type="entry name" value="Multidrug resistance efflux transporter EmrE"/>
    <property type="match status" value="1"/>
</dbReference>
<keyword evidence="1" id="KW-0472">Membrane</keyword>
<keyword evidence="1" id="KW-1133">Transmembrane helix</keyword>